<dbReference type="VEuPathDB" id="FungiDB:H257_03873"/>
<proteinExistence type="predicted"/>
<dbReference type="EMBL" id="QUTD01007510">
    <property type="protein sequence ID" value="RHY49823.1"/>
    <property type="molecule type" value="Genomic_DNA"/>
</dbReference>
<dbReference type="EMBL" id="QUTE01009413">
    <property type="protein sequence ID" value="RHZ18941.1"/>
    <property type="molecule type" value="Genomic_DNA"/>
</dbReference>
<dbReference type="EMBL" id="QUSZ01005383">
    <property type="protein sequence ID" value="RHY09934.1"/>
    <property type="molecule type" value="Genomic_DNA"/>
</dbReference>
<sequence>MAPLILEYNHYSVAADIFRTVCFCPEFSTHQLPYCDRTNYRDDRLLIDTAIMVVVVSGTIHPTFSNMPGGSNNLLQERKRREVAERQVKETSANLHTLAVDLVPKVNALAHAVQVLEFENTQQLDLEAVSQDTFLSLQQQVEVLRQHQLDMQVKLHKAMDAKLERAQHEMRLDHEAVVMTVDNVKIEVDSMKEQLAIIRGEVRGMHDMGTQRSADRIQFEAISNRVREMAKAHHQKHELVLVELQEMHDKLAQVDLRFLATCQLHND</sequence>
<organism evidence="1 4">
    <name type="scientific">Aphanomyces astaci</name>
    <name type="common">Crayfish plague agent</name>
    <dbReference type="NCBI Taxonomy" id="112090"/>
    <lineage>
        <taxon>Eukaryota</taxon>
        <taxon>Sar</taxon>
        <taxon>Stramenopiles</taxon>
        <taxon>Oomycota</taxon>
        <taxon>Saprolegniomycetes</taxon>
        <taxon>Saprolegniales</taxon>
        <taxon>Verrucalvaceae</taxon>
        <taxon>Aphanomyces</taxon>
    </lineage>
</organism>
<protein>
    <submittedName>
        <fullName evidence="1">Uncharacterized protein</fullName>
    </submittedName>
</protein>
<comment type="caution">
    <text evidence="1">The sequence shown here is derived from an EMBL/GenBank/DDBJ whole genome shotgun (WGS) entry which is preliminary data.</text>
</comment>
<dbReference type="Proteomes" id="UP000266643">
    <property type="component" value="Unassembled WGS sequence"/>
</dbReference>
<evidence type="ECO:0000313" key="6">
    <source>
        <dbReference type="Proteomes" id="UP000266643"/>
    </source>
</evidence>
<name>A0A397AUM8_APHAT</name>
<evidence type="ECO:0000313" key="2">
    <source>
        <dbReference type="EMBL" id="RHY49823.1"/>
    </source>
</evidence>
<dbReference type="AlphaFoldDB" id="A0A397AUM8"/>
<evidence type="ECO:0000313" key="1">
    <source>
        <dbReference type="EMBL" id="RHY09934.1"/>
    </source>
</evidence>
<gene>
    <name evidence="2" type="ORF">DYB30_000403</name>
    <name evidence="3" type="ORF">DYB31_003772</name>
    <name evidence="1" type="ORF">DYB36_003435</name>
</gene>
<dbReference type="Proteomes" id="UP000265427">
    <property type="component" value="Unassembled WGS sequence"/>
</dbReference>
<evidence type="ECO:0000313" key="3">
    <source>
        <dbReference type="EMBL" id="RHZ18941.1"/>
    </source>
</evidence>
<evidence type="ECO:0000313" key="4">
    <source>
        <dbReference type="Proteomes" id="UP000265427"/>
    </source>
</evidence>
<dbReference type="Proteomes" id="UP000266196">
    <property type="component" value="Unassembled WGS sequence"/>
</dbReference>
<evidence type="ECO:0000313" key="5">
    <source>
        <dbReference type="Proteomes" id="UP000266196"/>
    </source>
</evidence>
<reference evidence="4 5" key="1">
    <citation type="submission" date="2018-08" db="EMBL/GenBank/DDBJ databases">
        <title>Aphanomyces genome sequencing and annotation.</title>
        <authorList>
            <person name="Minardi D."/>
            <person name="Oidtmann B."/>
            <person name="Van Der Giezen M."/>
            <person name="Studholme D.J."/>
        </authorList>
    </citation>
    <scope>NUCLEOTIDE SEQUENCE [LARGE SCALE GENOMIC DNA]</scope>
    <source>
        <strain evidence="3 5">197901</strain>
        <strain evidence="2 6">D2</strain>
        <strain evidence="1 4">Kv</strain>
    </source>
</reference>
<accession>A0A397AUM8</accession>